<keyword evidence="3" id="KW-1185">Reference proteome</keyword>
<name>A0A5N5L356_PANHP</name>
<evidence type="ECO:0000313" key="2">
    <source>
        <dbReference type="EMBL" id="KAB5537174.1"/>
    </source>
</evidence>
<dbReference type="EMBL" id="VFJC01000021">
    <property type="protein sequence ID" value="KAB5537174.1"/>
    <property type="molecule type" value="Genomic_DNA"/>
</dbReference>
<dbReference type="Proteomes" id="UP000327468">
    <property type="component" value="Chromosome 20"/>
</dbReference>
<feature type="region of interest" description="Disordered" evidence="1">
    <location>
        <begin position="29"/>
        <end position="51"/>
    </location>
</feature>
<comment type="caution">
    <text evidence="2">The sequence shown here is derived from an EMBL/GenBank/DDBJ whole genome shotgun (WGS) entry which is preliminary data.</text>
</comment>
<protein>
    <submittedName>
        <fullName evidence="2">Uncharacterized protein</fullName>
    </submittedName>
</protein>
<gene>
    <name evidence="2" type="ORF">PHYPO_G00115840</name>
</gene>
<dbReference type="AlphaFoldDB" id="A0A5N5L356"/>
<accession>A0A5N5L356</accession>
<reference evidence="2 3" key="1">
    <citation type="submission" date="2019-06" db="EMBL/GenBank/DDBJ databases">
        <title>A chromosome-scale genome assembly of the striped catfish, Pangasianodon hypophthalmus.</title>
        <authorList>
            <person name="Wen M."/>
            <person name="Zahm M."/>
            <person name="Roques C."/>
            <person name="Cabau C."/>
            <person name="Klopp C."/>
            <person name="Donnadieu C."/>
            <person name="Jouanno E."/>
            <person name="Avarre J.-C."/>
            <person name="Campet M."/>
            <person name="Ha T.T.T."/>
            <person name="Dugue R."/>
            <person name="Lampietro C."/>
            <person name="Louis A."/>
            <person name="Herpin A."/>
            <person name="Echchiki A."/>
            <person name="Berthelot C."/>
            <person name="Parey E."/>
            <person name="Roest-Crollius H."/>
            <person name="Braasch I."/>
            <person name="Postlethwait J."/>
            <person name="Bobe J."/>
            <person name="Montfort J."/>
            <person name="Bouchez O."/>
            <person name="Begum T."/>
            <person name="Schartl M."/>
            <person name="Guiguen Y."/>
        </authorList>
    </citation>
    <scope>NUCLEOTIDE SEQUENCE [LARGE SCALE GENOMIC DNA]</scope>
    <source>
        <strain evidence="2 3">Indonesia</strain>
        <tissue evidence="2">Blood</tissue>
    </source>
</reference>
<feature type="compositionally biased region" description="Polar residues" evidence="1">
    <location>
        <begin position="30"/>
        <end position="47"/>
    </location>
</feature>
<evidence type="ECO:0000256" key="1">
    <source>
        <dbReference type="SAM" id="MobiDB-lite"/>
    </source>
</evidence>
<evidence type="ECO:0000313" key="3">
    <source>
        <dbReference type="Proteomes" id="UP000327468"/>
    </source>
</evidence>
<proteinExistence type="predicted"/>
<sequence length="85" mass="9664">MTCWFDWNPIHSLQLGTDAECESERAETGELTQSGMCASGSNESTRPPTRHWRQQIQRSRIASPAFRLTNRLQQQLCVICKLGRG</sequence>
<organism evidence="2 3">
    <name type="scientific">Pangasianodon hypophthalmus</name>
    <name type="common">Striped catfish</name>
    <name type="synonym">Helicophagus hypophthalmus</name>
    <dbReference type="NCBI Taxonomy" id="310915"/>
    <lineage>
        <taxon>Eukaryota</taxon>
        <taxon>Metazoa</taxon>
        <taxon>Chordata</taxon>
        <taxon>Craniata</taxon>
        <taxon>Vertebrata</taxon>
        <taxon>Euteleostomi</taxon>
        <taxon>Actinopterygii</taxon>
        <taxon>Neopterygii</taxon>
        <taxon>Teleostei</taxon>
        <taxon>Ostariophysi</taxon>
        <taxon>Siluriformes</taxon>
        <taxon>Pangasiidae</taxon>
        <taxon>Pangasianodon</taxon>
    </lineage>
</organism>